<evidence type="ECO:0000256" key="1">
    <source>
        <dbReference type="ARBA" id="ARBA00004651"/>
    </source>
</evidence>
<feature type="chain" id="PRO_5017969772" evidence="8">
    <location>
        <begin position="29"/>
        <end position="268"/>
    </location>
</feature>
<dbReference type="SUPFAM" id="SSF161098">
    <property type="entry name" value="MetI-like"/>
    <property type="match status" value="1"/>
</dbReference>
<dbReference type="CDD" id="cd06261">
    <property type="entry name" value="TM_PBP2"/>
    <property type="match status" value="1"/>
</dbReference>
<keyword evidence="6 7" id="KW-0472">Membrane</keyword>
<gene>
    <name evidence="10" type="ORF">EBN03_17430</name>
</gene>
<comment type="caution">
    <text evidence="10">The sequence shown here is derived from an EMBL/GenBank/DDBJ whole genome shotgun (WGS) entry which is preliminary data.</text>
</comment>
<keyword evidence="5 7" id="KW-1133">Transmembrane helix</keyword>
<dbReference type="InterPro" id="IPR035906">
    <property type="entry name" value="MetI-like_sf"/>
</dbReference>
<evidence type="ECO:0000313" key="10">
    <source>
        <dbReference type="EMBL" id="RMI31170.1"/>
    </source>
</evidence>
<evidence type="ECO:0000256" key="7">
    <source>
        <dbReference type="RuleBase" id="RU363032"/>
    </source>
</evidence>
<reference evidence="10 11" key="1">
    <citation type="submission" date="2018-10" db="EMBL/GenBank/DDBJ databases">
        <title>Isolation from cow dung.</title>
        <authorList>
            <person name="Ling L."/>
        </authorList>
    </citation>
    <scope>NUCLEOTIDE SEQUENCE [LARGE SCALE GENOMIC DNA]</scope>
    <source>
        <strain evidence="10 11">NEAU-LL90</strain>
    </source>
</reference>
<feature type="transmembrane region" description="Helical" evidence="7">
    <location>
        <begin position="229"/>
        <end position="258"/>
    </location>
</feature>
<dbReference type="Proteomes" id="UP000279275">
    <property type="component" value="Unassembled WGS sequence"/>
</dbReference>
<evidence type="ECO:0000256" key="6">
    <source>
        <dbReference type="ARBA" id="ARBA00023136"/>
    </source>
</evidence>
<feature type="transmembrane region" description="Helical" evidence="7">
    <location>
        <begin position="130"/>
        <end position="148"/>
    </location>
</feature>
<dbReference type="RefSeq" id="WP_122189121.1">
    <property type="nucleotide sequence ID" value="NZ_RFFH01000007.1"/>
</dbReference>
<evidence type="ECO:0000256" key="3">
    <source>
        <dbReference type="ARBA" id="ARBA00022475"/>
    </source>
</evidence>
<dbReference type="Pfam" id="PF00528">
    <property type="entry name" value="BPD_transp_1"/>
    <property type="match status" value="1"/>
</dbReference>
<feature type="signal peptide" evidence="8">
    <location>
        <begin position="1"/>
        <end position="28"/>
    </location>
</feature>
<evidence type="ECO:0000259" key="9">
    <source>
        <dbReference type="PROSITE" id="PS50928"/>
    </source>
</evidence>
<keyword evidence="4 7" id="KW-0812">Transmembrane</keyword>
<dbReference type="EMBL" id="RFFH01000007">
    <property type="protein sequence ID" value="RMI31170.1"/>
    <property type="molecule type" value="Genomic_DNA"/>
</dbReference>
<name>A0A3M2L3A3_9NOCA</name>
<dbReference type="PANTHER" id="PTHR43386:SF25">
    <property type="entry name" value="PEPTIDE ABC TRANSPORTER PERMEASE PROTEIN"/>
    <property type="match status" value="1"/>
</dbReference>
<dbReference type="Gene3D" id="1.10.3720.10">
    <property type="entry name" value="MetI-like"/>
    <property type="match status" value="1"/>
</dbReference>
<evidence type="ECO:0000256" key="2">
    <source>
        <dbReference type="ARBA" id="ARBA00022448"/>
    </source>
</evidence>
<accession>A0A3M2L3A3</accession>
<dbReference type="GO" id="GO:0055085">
    <property type="term" value="P:transmembrane transport"/>
    <property type="evidence" value="ECO:0007669"/>
    <property type="project" value="InterPro"/>
</dbReference>
<keyword evidence="8" id="KW-0732">Signal</keyword>
<comment type="similarity">
    <text evidence="7">Belongs to the binding-protein-dependent transport system permease family.</text>
</comment>
<dbReference type="AlphaFoldDB" id="A0A3M2L3A3"/>
<dbReference type="InterPro" id="IPR050366">
    <property type="entry name" value="BP-dependent_transpt_permease"/>
</dbReference>
<feature type="domain" description="ABC transmembrane type-1" evidence="9">
    <location>
        <begin position="66"/>
        <end position="255"/>
    </location>
</feature>
<dbReference type="PROSITE" id="PS50928">
    <property type="entry name" value="ABC_TM1"/>
    <property type="match status" value="1"/>
</dbReference>
<organism evidence="10 11">
    <name type="scientific">Nocardia stercoris</name>
    <dbReference type="NCBI Taxonomy" id="2483361"/>
    <lineage>
        <taxon>Bacteria</taxon>
        <taxon>Bacillati</taxon>
        <taxon>Actinomycetota</taxon>
        <taxon>Actinomycetes</taxon>
        <taxon>Mycobacteriales</taxon>
        <taxon>Nocardiaceae</taxon>
        <taxon>Nocardia</taxon>
    </lineage>
</organism>
<keyword evidence="3" id="KW-1003">Cell membrane</keyword>
<dbReference type="PANTHER" id="PTHR43386">
    <property type="entry name" value="OLIGOPEPTIDE TRANSPORT SYSTEM PERMEASE PROTEIN APPC"/>
    <property type="match status" value="1"/>
</dbReference>
<evidence type="ECO:0000256" key="4">
    <source>
        <dbReference type="ARBA" id="ARBA00022692"/>
    </source>
</evidence>
<evidence type="ECO:0000256" key="8">
    <source>
        <dbReference type="SAM" id="SignalP"/>
    </source>
</evidence>
<keyword evidence="2 7" id="KW-0813">Transport</keyword>
<feature type="transmembrane region" description="Helical" evidence="7">
    <location>
        <begin position="183"/>
        <end position="209"/>
    </location>
</feature>
<protein>
    <submittedName>
        <fullName evidence="10">ABC transporter permease</fullName>
    </submittedName>
</protein>
<proteinExistence type="inferred from homology"/>
<feature type="transmembrane region" description="Helical" evidence="7">
    <location>
        <begin position="70"/>
        <end position="94"/>
    </location>
</feature>
<evidence type="ECO:0000313" key="11">
    <source>
        <dbReference type="Proteomes" id="UP000279275"/>
    </source>
</evidence>
<sequence length="268" mass="27514">MTARAAAAVALAVLVVAVLAAVAPSVLAGSPDRIDPGAALHGPSAVHVFGTDWLGRDVYARVVYGTRASLLVGVGGTVLATLVGTGWGLVAALGGRVTDQLAMRTADVLLSFPTLLLALLMVAALGPGRWNMTIAVTVALAPGFARLVRIRAHLVRRFAYVRAATDLGRPTWQVALVHIVPNVLLPLMGVVVPNIGVAIIVGASLSFLGLGPDSATPEWGSMLAQSRDYLSVAWAPAVFPALAVTATVLSISVAGRALGTRVDDGRSR</sequence>
<comment type="subcellular location">
    <subcellularLocation>
        <location evidence="1 7">Cell membrane</location>
        <topology evidence="1 7">Multi-pass membrane protein</topology>
    </subcellularLocation>
</comment>
<dbReference type="OrthoDB" id="9812701at2"/>
<feature type="transmembrane region" description="Helical" evidence="7">
    <location>
        <begin position="106"/>
        <end position="124"/>
    </location>
</feature>
<dbReference type="InterPro" id="IPR000515">
    <property type="entry name" value="MetI-like"/>
</dbReference>
<keyword evidence="11" id="KW-1185">Reference proteome</keyword>
<evidence type="ECO:0000256" key="5">
    <source>
        <dbReference type="ARBA" id="ARBA00022989"/>
    </source>
</evidence>
<dbReference type="GO" id="GO:0005886">
    <property type="term" value="C:plasma membrane"/>
    <property type="evidence" value="ECO:0007669"/>
    <property type="project" value="UniProtKB-SubCell"/>
</dbReference>